<dbReference type="Gene3D" id="3.30.460.10">
    <property type="entry name" value="Beta Polymerase, domain 2"/>
    <property type="match status" value="2"/>
</dbReference>
<dbReference type="PANTHER" id="PTHR30621:SF0">
    <property type="entry name" value="BIFUNCTIONAL GLUTAMINE SYNTHETASE ADENYLYLTRANSFERASE_ADENYLYL-REMOVING ENZYME"/>
    <property type="match status" value="1"/>
</dbReference>
<dbReference type="InterPro" id="IPR043519">
    <property type="entry name" value="NT_sf"/>
</dbReference>
<name>A0A1T5B0J2_9SPHN</name>
<keyword evidence="10" id="KW-1185">Reference proteome</keyword>
<dbReference type="GO" id="GO:0005829">
    <property type="term" value="C:cytosol"/>
    <property type="evidence" value="ECO:0007669"/>
    <property type="project" value="TreeGrafter"/>
</dbReference>
<organism evidence="9 10">
    <name type="scientific">Rhizorhabdus histidinilytica</name>
    <dbReference type="NCBI Taxonomy" id="439228"/>
    <lineage>
        <taxon>Bacteria</taxon>
        <taxon>Pseudomonadati</taxon>
        <taxon>Pseudomonadota</taxon>
        <taxon>Alphaproteobacteria</taxon>
        <taxon>Sphingomonadales</taxon>
        <taxon>Sphingomonadaceae</taxon>
        <taxon>Rhizorhabdus</taxon>
    </lineage>
</organism>
<evidence type="ECO:0000256" key="5">
    <source>
        <dbReference type="ARBA" id="ARBA00022842"/>
    </source>
</evidence>
<sequence>MRVDEHVFSKTLERIGDFSPFLSSLVGRHPEIVAAVRDHGLDRAIRDGLAAAHSDDVGKMLRRQRQVVSLATALADLSGMATLEEVVGHLSAFADHALDTAIRAAIAERTPDAEPGGFAVLALGKHGSGELNYSSDIDPILIFDPRTLPHRAREEPVEAAVRIARRIVELLQSRDEHGYVFRVDLRLRPSPEVSPLALPVDAALSYYESAALPWERAAFIRARAAAGDIALGQGFLEAIRPFVWRRSLDFGAVREIRQISRRIRDHYSRGQVLGPGYDLKRGRGGIREVEFFAQIHQLIHGGREPQLRAPATLDALRALSEAGRIDADAAADLAEAYRLFRTIEHRLQMVDDHQTHQLPKQMEALDNVARLHGLDDGPALVELLRPHVDRVGTVYDGLDNDGEARLPVQPDQLEAALEEAGFADPSAARLRIEVMRDGKSRSLRTPVAQDALEAMLPTLIAALGKAPSPQDALNRFEDLVAGLPSAINLFRLLQARPALARALIDVLSHAPALSQALGRRPALLDGLIDATALAPPPPQDELVAEFGDSERSDNYELLLDSVRQRVGERRFALGVQLIEAVSDPLDVAQGYARVAEAALTVLASATVAEFEANHGRIPGGELLIVALGRLGGGALTNASDLDIVYLFNGDFMAESDGPKPLGATTYFNRLAQRVSAAMSVPTAAGPLYEVDTRLRPSGTQGPLAASIDSFAQYQRESAWTWEHMALTRARTIFGSAKARARVDAIIAEALGRDRDPVALLADVVKMRGEIARHKPPSSPFDVKLIDGGLVDAEFTVHLLQLRHRTGFDPRLRSAMRLLADQGLLDPAVIPAHELLTRMLVTLRLVSPASTEPPEASQALVARTCGQADWPSLVKAYETARALIRHEWKRVSSAG</sequence>
<evidence type="ECO:0000256" key="4">
    <source>
        <dbReference type="ARBA" id="ARBA00022840"/>
    </source>
</evidence>
<evidence type="ECO:0000313" key="10">
    <source>
        <dbReference type="Proteomes" id="UP000189818"/>
    </source>
</evidence>
<reference evidence="10" key="1">
    <citation type="submission" date="2017-02" db="EMBL/GenBank/DDBJ databases">
        <authorList>
            <person name="Varghese N."/>
            <person name="Submissions S."/>
        </authorList>
    </citation>
    <scope>NUCLEOTIDE SEQUENCE [LARGE SCALE GENOMIC DNA]</scope>
    <source>
        <strain evidence="10">UM2</strain>
    </source>
</reference>
<feature type="domain" description="Glutamate-ammonia ligase adenylyltransferase repeated" evidence="7">
    <location>
        <begin position="12"/>
        <end position="237"/>
    </location>
</feature>
<feature type="domain" description="Glutamate-ammonia ligase adenylyltransferase repeated" evidence="7">
    <location>
        <begin position="502"/>
        <end position="743"/>
    </location>
</feature>
<gene>
    <name evidence="9" type="ORF">SAMN06295920_102383</name>
</gene>
<evidence type="ECO:0000256" key="6">
    <source>
        <dbReference type="ARBA" id="ARBA00023268"/>
    </source>
</evidence>
<keyword evidence="3" id="KW-0547">Nucleotide-binding</keyword>
<dbReference type="GO" id="GO:0008882">
    <property type="term" value="F:[glutamate-ammonia-ligase] adenylyltransferase activity"/>
    <property type="evidence" value="ECO:0007669"/>
    <property type="project" value="InterPro"/>
</dbReference>
<dbReference type="EMBL" id="FUYM01000002">
    <property type="protein sequence ID" value="SKB40778.1"/>
    <property type="molecule type" value="Genomic_DNA"/>
</dbReference>
<evidence type="ECO:0000256" key="1">
    <source>
        <dbReference type="ARBA" id="ARBA00022679"/>
    </source>
</evidence>
<dbReference type="Gene3D" id="1.20.120.1510">
    <property type="match status" value="1"/>
</dbReference>
<dbReference type="InterPro" id="IPR023057">
    <property type="entry name" value="GlnE"/>
</dbReference>
<evidence type="ECO:0000313" key="9">
    <source>
        <dbReference type="EMBL" id="SKB40778.1"/>
    </source>
</evidence>
<dbReference type="NCBIfam" id="NF008292">
    <property type="entry name" value="PRK11072.1"/>
    <property type="match status" value="1"/>
</dbReference>
<dbReference type="Gene3D" id="1.20.120.330">
    <property type="entry name" value="Nucleotidyltransferases domain 2"/>
    <property type="match status" value="2"/>
</dbReference>
<evidence type="ECO:0000259" key="7">
    <source>
        <dbReference type="Pfam" id="PF03710"/>
    </source>
</evidence>
<evidence type="ECO:0000256" key="3">
    <source>
        <dbReference type="ARBA" id="ARBA00022741"/>
    </source>
</evidence>
<keyword evidence="4" id="KW-0067">ATP-binding</keyword>
<dbReference type="Proteomes" id="UP000189818">
    <property type="component" value="Unassembled WGS sequence"/>
</dbReference>
<keyword evidence="9" id="KW-0436">Ligase</keyword>
<dbReference type="InterPro" id="IPR013546">
    <property type="entry name" value="PII_UdlTrfase/GS_AdlTrfase"/>
</dbReference>
<dbReference type="SUPFAM" id="SSF81301">
    <property type="entry name" value="Nucleotidyltransferase"/>
    <property type="match status" value="2"/>
</dbReference>
<feature type="domain" description="PII-uridylyltransferase/Glutamine-synthetase adenylyltransferase" evidence="8">
    <location>
        <begin position="261"/>
        <end position="393"/>
    </location>
</feature>
<dbReference type="GO" id="GO:0000820">
    <property type="term" value="P:regulation of glutamine family amino acid metabolic process"/>
    <property type="evidence" value="ECO:0007669"/>
    <property type="project" value="TreeGrafter"/>
</dbReference>
<evidence type="ECO:0000256" key="2">
    <source>
        <dbReference type="ARBA" id="ARBA00022695"/>
    </source>
</evidence>
<dbReference type="STRING" id="439228.SAMN06295920_102383"/>
<dbReference type="GO" id="GO:0005524">
    <property type="term" value="F:ATP binding"/>
    <property type="evidence" value="ECO:0007669"/>
    <property type="project" value="UniProtKB-KW"/>
</dbReference>
<dbReference type="SUPFAM" id="SSF81593">
    <property type="entry name" value="Nucleotidyltransferase substrate binding subunit/domain"/>
    <property type="match status" value="2"/>
</dbReference>
<protein>
    <submittedName>
        <fullName evidence="9">Glutamate-ammonia-ligase adenylyltransferase</fullName>
    </submittedName>
</protein>
<dbReference type="Pfam" id="PF08335">
    <property type="entry name" value="GlnD_UR_UTase"/>
    <property type="match status" value="1"/>
</dbReference>
<dbReference type="Pfam" id="PF03710">
    <property type="entry name" value="GlnE"/>
    <property type="match status" value="2"/>
</dbReference>
<keyword evidence="1 9" id="KW-0808">Transferase</keyword>
<dbReference type="CDD" id="cd05401">
    <property type="entry name" value="NT_GlnE_GlnD_like"/>
    <property type="match status" value="2"/>
</dbReference>
<accession>A0A1T5B0J2</accession>
<proteinExistence type="predicted"/>
<dbReference type="NCBIfam" id="NF010706">
    <property type="entry name" value="PRK14108.1"/>
    <property type="match status" value="1"/>
</dbReference>
<keyword evidence="2 9" id="KW-0548">Nucleotidyltransferase</keyword>
<dbReference type="GO" id="GO:0016874">
    <property type="term" value="F:ligase activity"/>
    <property type="evidence" value="ECO:0007669"/>
    <property type="project" value="UniProtKB-KW"/>
</dbReference>
<keyword evidence="5" id="KW-0460">Magnesium</keyword>
<dbReference type="AlphaFoldDB" id="A0A1T5B0J2"/>
<keyword evidence="6" id="KW-0511">Multifunctional enzyme</keyword>
<dbReference type="InterPro" id="IPR005190">
    <property type="entry name" value="GlnE_rpt_dom"/>
</dbReference>
<evidence type="ECO:0000259" key="8">
    <source>
        <dbReference type="Pfam" id="PF08335"/>
    </source>
</evidence>
<dbReference type="PANTHER" id="PTHR30621">
    <property type="entry name" value="GLUTAMINE SYNTHETASE ADENYLYLTRANSFERASE"/>
    <property type="match status" value="1"/>
</dbReference>